<accession>A0ABX0JME3</accession>
<keyword evidence="2" id="KW-1185">Reference proteome</keyword>
<name>A0ABX0JME3_9BACL</name>
<sequence length="221" mass="26443">MKELFPRMLQKKMKLMNSLKDLRKADEVMQTLYENIVVEWKLSDSEDRYIERVLWISPSNDVIYSIAMDDDKAFPIMKPYYEYKDGFESNLCKQVEWINENIPLIDSEDDSEHLTIRDKSWDAIKDIVLDEPRCFEKGFRGSRVREALERIEIHKSTIYRYLRRYWQGGKLKNALLPHFNNCGSYGNDRIPKDTKRGRPRKFEDDIISVSPIGIEFIRYRE</sequence>
<evidence type="ECO:0000313" key="1">
    <source>
        <dbReference type="EMBL" id="NHN35325.1"/>
    </source>
</evidence>
<evidence type="ECO:0000313" key="2">
    <source>
        <dbReference type="Proteomes" id="UP001165962"/>
    </source>
</evidence>
<comment type="caution">
    <text evidence="1">The sequence shown here is derived from an EMBL/GenBank/DDBJ whole genome shotgun (WGS) entry which is preliminary data.</text>
</comment>
<organism evidence="1 2">
    <name type="scientific">Paenibacillus agricola</name>
    <dbReference type="NCBI Taxonomy" id="2716264"/>
    <lineage>
        <taxon>Bacteria</taxon>
        <taxon>Bacillati</taxon>
        <taxon>Bacillota</taxon>
        <taxon>Bacilli</taxon>
        <taxon>Bacillales</taxon>
        <taxon>Paenibacillaceae</taxon>
        <taxon>Paenibacillus</taxon>
    </lineage>
</organism>
<dbReference type="Proteomes" id="UP001165962">
    <property type="component" value="Unassembled WGS sequence"/>
</dbReference>
<dbReference type="RefSeq" id="WP_166157947.1">
    <property type="nucleotide sequence ID" value="NZ_JAAOIW010000031.1"/>
</dbReference>
<reference evidence="1" key="1">
    <citation type="submission" date="2020-03" db="EMBL/GenBank/DDBJ databases">
        <title>Draft sequencing of Paenibacilllus sp. S3N08.</title>
        <authorList>
            <person name="Kim D.-U."/>
        </authorList>
    </citation>
    <scope>NUCLEOTIDE SEQUENCE</scope>
    <source>
        <strain evidence="1">S3N08</strain>
    </source>
</reference>
<dbReference type="EMBL" id="JAAOIW010000031">
    <property type="protein sequence ID" value="NHN35325.1"/>
    <property type="molecule type" value="Genomic_DNA"/>
</dbReference>
<gene>
    <name evidence="1" type="ORF">G9U52_37085</name>
</gene>
<protein>
    <submittedName>
        <fullName evidence="1">Uncharacterized protein</fullName>
    </submittedName>
</protein>
<proteinExistence type="predicted"/>